<dbReference type="AlphaFoldDB" id="A0A8J2QH89"/>
<accession>A0A8J2QH89</accession>
<evidence type="ECO:0000313" key="3">
    <source>
        <dbReference type="Proteomes" id="UP000789524"/>
    </source>
</evidence>
<evidence type="ECO:0000313" key="2">
    <source>
        <dbReference type="EMBL" id="CAG9562837.1"/>
    </source>
</evidence>
<keyword evidence="3" id="KW-1185">Reference proteome</keyword>
<evidence type="ECO:0000256" key="1">
    <source>
        <dbReference type="SAM" id="MobiDB-lite"/>
    </source>
</evidence>
<proteinExistence type="predicted"/>
<feature type="compositionally biased region" description="Basic and acidic residues" evidence="1">
    <location>
        <begin position="33"/>
        <end position="42"/>
    </location>
</feature>
<feature type="region of interest" description="Disordered" evidence="1">
    <location>
        <begin position="15"/>
        <end position="42"/>
    </location>
</feature>
<comment type="caution">
    <text evidence="2">The sequence shown here is derived from an EMBL/GenBank/DDBJ whole genome shotgun (WGS) entry which is preliminary data.</text>
</comment>
<reference evidence="2" key="1">
    <citation type="submission" date="2021-09" db="EMBL/GenBank/DDBJ databases">
        <authorList>
            <person name="Martin H S."/>
        </authorList>
    </citation>
    <scope>NUCLEOTIDE SEQUENCE</scope>
</reference>
<sequence length="110" mass="11818">MRTVCAARGVVAGPSATLAPPRTGPSLTNSFGEHQRGGDLDRSLSEYSREIEDCSGDETIEKGWRELCIIRSLESLKRVKGRLNRQPALSGCLLKAAPPVLATSNKSPIL</sequence>
<protein>
    <submittedName>
        <fullName evidence="2">(African queen) hypothetical protein</fullName>
    </submittedName>
</protein>
<name>A0A8J2QH89_9NEOP</name>
<gene>
    <name evidence="2" type="ORF">DCHRY22_LOCUS4110</name>
</gene>
<organism evidence="2 3">
    <name type="scientific">Danaus chrysippus</name>
    <name type="common">African queen</name>
    <dbReference type="NCBI Taxonomy" id="151541"/>
    <lineage>
        <taxon>Eukaryota</taxon>
        <taxon>Metazoa</taxon>
        <taxon>Ecdysozoa</taxon>
        <taxon>Arthropoda</taxon>
        <taxon>Hexapoda</taxon>
        <taxon>Insecta</taxon>
        <taxon>Pterygota</taxon>
        <taxon>Neoptera</taxon>
        <taxon>Endopterygota</taxon>
        <taxon>Lepidoptera</taxon>
        <taxon>Glossata</taxon>
        <taxon>Ditrysia</taxon>
        <taxon>Papilionoidea</taxon>
        <taxon>Nymphalidae</taxon>
        <taxon>Danainae</taxon>
        <taxon>Danaini</taxon>
        <taxon>Danaina</taxon>
        <taxon>Danaus</taxon>
        <taxon>Anosia</taxon>
    </lineage>
</organism>
<dbReference type="EMBL" id="CAKASE010000048">
    <property type="protein sequence ID" value="CAG9562837.1"/>
    <property type="molecule type" value="Genomic_DNA"/>
</dbReference>
<dbReference type="Proteomes" id="UP000789524">
    <property type="component" value="Unassembled WGS sequence"/>
</dbReference>